<accession>A0ACC1T0D8</accession>
<name>A0ACC1T0D8_9APHY</name>
<gene>
    <name evidence="1" type="ORF">NM688_g5127</name>
</gene>
<sequence>MIDAALFMLPPLFQRRHQSKAPAHNSEALLTCWLALCYVLRGMPALPDATVTTIFQSWRNERIRHIDHARADGNTKCGRASLLLAYLNGSDVCTHHLRTSPMSERNAARLRPCANTDLFRPRLGPAMMSRLQPVRVLQILFALMLLLATARATALPEAQPEPAPVHAHKRQEFIHSGDW</sequence>
<organism evidence="1 2">
    <name type="scientific">Phlebia brevispora</name>
    <dbReference type="NCBI Taxonomy" id="194682"/>
    <lineage>
        <taxon>Eukaryota</taxon>
        <taxon>Fungi</taxon>
        <taxon>Dikarya</taxon>
        <taxon>Basidiomycota</taxon>
        <taxon>Agaricomycotina</taxon>
        <taxon>Agaricomycetes</taxon>
        <taxon>Polyporales</taxon>
        <taxon>Meruliaceae</taxon>
        <taxon>Phlebia</taxon>
    </lineage>
</organism>
<keyword evidence="2" id="KW-1185">Reference proteome</keyword>
<dbReference type="Proteomes" id="UP001148662">
    <property type="component" value="Unassembled WGS sequence"/>
</dbReference>
<dbReference type="EMBL" id="JANHOG010000917">
    <property type="protein sequence ID" value="KAJ3549926.1"/>
    <property type="molecule type" value="Genomic_DNA"/>
</dbReference>
<proteinExistence type="predicted"/>
<reference evidence="1" key="1">
    <citation type="submission" date="2022-07" db="EMBL/GenBank/DDBJ databases">
        <title>Genome Sequence of Phlebia brevispora.</title>
        <authorList>
            <person name="Buettner E."/>
        </authorList>
    </citation>
    <scope>NUCLEOTIDE SEQUENCE</scope>
    <source>
        <strain evidence="1">MPL23</strain>
    </source>
</reference>
<evidence type="ECO:0000313" key="2">
    <source>
        <dbReference type="Proteomes" id="UP001148662"/>
    </source>
</evidence>
<evidence type="ECO:0000313" key="1">
    <source>
        <dbReference type="EMBL" id="KAJ3549926.1"/>
    </source>
</evidence>
<protein>
    <submittedName>
        <fullName evidence="1">Uncharacterized protein</fullName>
    </submittedName>
</protein>
<comment type="caution">
    <text evidence="1">The sequence shown here is derived from an EMBL/GenBank/DDBJ whole genome shotgun (WGS) entry which is preliminary data.</text>
</comment>